<dbReference type="OrthoDB" id="5593063at2759"/>
<gene>
    <name evidence="2" type="ORF">EBH_0073470</name>
</gene>
<name>U6LBK7_9EIME</name>
<dbReference type="GO" id="GO:0033192">
    <property type="term" value="F:calmodulin-dependent protein phosphatase activity"/>
    <property type="evidence" value="ECO:0007669"/>
    <property type="project" value="InterPro"/>
</dbReference>
<evidence type="ECO:0000313" key="2">
    <source>
        <dbReference type="EMBL" id="CDJ47551.1"/>
    </source>
</evidence>
<dbReference type="GO" id="GO:0097720">
    <property type="term" value="P:calcineurin-mediated signaling"/>
    <property type="evidence" value="ECO:0007669"/>
    <property type="project" value="InterPro"/>
</dbReference>
<protein>
    <submittedName>
        <fullName evidence="2">Uncharacterized protein</fullName>
    </submittedName>
</protein>
<accession>U6LBK7</accession>
<sequence>MDIFTWSIPFVSEKVTEMLYGILNPSLEDGEEDEEIDNVQLPPEAGPRVVKIMHANIVLADEGNSQRSRPPSAGTPISRERAEALRRKVQSVGRLMRVFKTIREENELIVQLKGCTPGDRIPVGLLIQGRQGLKNELEKFQNAKQIDAMNERRPDGAPKR</sequence>
<keyword evidence="3" id="KW-1185">Reference proteome</keyword>
<dbReference type="Proteomes" id="UP000030750">
    <property type="component" value="Unassembled WGS sequence"/>
</dbReference>
<reference evidence="2" key="1">
    <citation type="submission" date="2013-10" db="EMBL/GenBank/DDBJ databases">
        <title>Genomic analysis of the causative agents of coccidiosis in chickens.</title>
        <authorList>
            <person name="Reid A.J."/>
            <person name="Blake D."/>
            <person name="Billington K."/>
            <person name="Browne H."/>
            <person name="Dunn M."/>
            <person name="Hung S."/>
            <person name="Kawahara F."/>
            <person name="Miranda-Saavedra D."/>
            <person name="Mourier T."/>
            <person name="Nagra H."/>
            <person name="Otto T.D."/>
            <person name="Rawlings N."/>
            <person name="Sanchez A."/>
            <person name="Sanders M."/>
            <person name="Subramaniam C."/>
            <person name="Tay Y."/>
            <person name="Dear P."/>
            <person name="Doerig C."/>
            <person name="Gruber A."/>
            <person name="Parkinson J."/>
            <person name="Shirley M."/>
            <person name="Wan K.L."/>
            <person name="Berriman M."/>
            <person name="Tomley F."/>
            <person name="Pain A."/>
        </authorList>
    </citation>
    <scope>NUCLEOTIDE SEQUENCE [LARGE SCALE GENOMIC DNA]</scope>
    <source>
        <strain evidence="2">Houghton</strain>
    </source>
</reference>
<dbReference type="PANTHER" id="PTHR45673">
    <property type="entry name" value="SERINE/THREONINE-PROTEIN PHOSPHATASE 2B CATALYTIC SUBUNIT 1-RELATED"/>
    <property type="match status" value="1"/>
</dbReference>
<evidence type="ECO:0000313" key="3">
    <source>
        <dbReference type="Proteomes" id="UP000030750"/>
    </source>
</evidence>
<dbReference type="InterPro" id="IPR029052">
    <property type="entry name" value="Metallo-depent_PP-like"/>
</dbReference>
<evidence type="ECO:0000256" key="1">
    <source>
        <dbReference type="SAM" id="MobiDB-lite"/>
    </source>
</evidence>
<dbReference type="EMBL" id="HG710765">
    <property type="protein sequence ID" value="CDJ47551.1"/>
    <property type="molecule type" value="Genomic_DNA"/>
</dbReference>
<dbReference type="SUPFAM" id="SSF56300">
    <property type="entry name" value="Metallo-dependent phosphatases"/>
    <property type="match status" value="1"/>
</dbReference>
<dbReference type="AlphaFoldDB" id="U6LBK7"/>
<dbReference type="VEuPathDB" id="ToxoDB:EBH_0073470"/>
<reference evidence="2" key="2">
    <citation type="submission" date="2013-10" db="EMBL/GenBank/DDBJ databases">
        <authorList>
            <person name="Aslett M."/>
        </authorList>
    </citation>
    <scope>NUCLEOTIDE SEQUENCE [LARGE SCALE GENOMIC DNA]</scope>
    <source>
        <strain evidence="2">Houghton</strain>
    </source>
</reference>
<proteinExistence type="predicted"/>
<organism evidence="2 3">
    <name type="scientific">Eimeria brunetti</name>
    <dbReference type="NCBI Taxonomy" id="51314"/>
    <lineage>
        <taxon>Eukaryota</taxon>
        <taxon>Sar</taxon>
        <taxon>Alveolata</taxon>
        <taxon>Apicomplexa</taxon>
        <taxon>Conoidasida</taxon>
        <taxon>Coccidia</taxon>
        <taxon>Eucoccidiorida</taxon>
        <taxon>Eimeriorina</taxon>
        <taxon>Eimeriidae</taxon>
        <taxon>Eimeria</taxon>
    </lineage>
</organism>
<dbReference type="Gene3D" id="3.60.21.10">
    <property type="match status" value="1"/>
</dbReference>
<dbReference type="InterPro" id="IPR043360">
    <property type="entry name" value="PP2B"/>
</dbReference>
<feature type="region of interest" description="Disordered" evidence="1">
    <location>
        <begin position="60"/>
        <end position="82"/>
    </location>
</feature>